<comment type="caution">
    <text evidence="2">The sequence shown here is derived from an EMBL/GenBank/DDBJ whole genome shotgun (WGS) entry which is preliminary data.</text>
</comment>
<name>A0A5Q6RPN8_9ACTN</name>
<organism evidence="2 3">
    <name type="scientific">Mumia zhuanghuii</name>
    <dbReference type="NCBI Taxonomy" id="2585211"/>
    <lineage>
        <taxon>Bacteria</taxon>
        <taxon>Bacillati</taxon>
        <taxon>Actinomycetota</taxon>
        <taxon>Actinomycetes</taxon>
        <taxon>Propionibacteriales</taxon>
        <taxon>Nocardioidaceae</taxon>
        <taxon>Mumia</taxon>
    </lineage>
</organism>
<feature type="transmembrane region" description="Helical" evidence="1">
    <location>
        <begin position="150"/>
        <end position="172"/>
    </location>
</feature>
<feature type="transmembrane region" description="Helical" evidence="1">
    <location>
        <begin position="220"/>
        <end position="238"/>
    </location>
</feature>
<feature type="transmembrane region" description="Helical" evidence="1">
    <location>
        <begin position="71"/>
        <end position="91"/>
    </location>
</feature>
<feature type="transmembrane region" description="Helical" evidence="1">
    <location>
        <begin position="32"/>
        <end position="51"/>
    </location>
</feature>
<accession>A0A5Q6RPN8</accession>
<dbReference type="RefSeq" id="WP_149771213.1">
    <property type="nucleotide sequence ID" value="NZ_VDFQ02000006.1"/>
</dbReference>
<dbReference type="EMBL" id="VDFQ02000006">
    <property type="protein sequence ID" value="KAA1419989.1"/>
    <property type="molecule type" value="Genomic_DNA"/>
</dbReference>
<dbReference type="Proteomes" id="UP000307768">
    <property type="component" value="Unassembled WGS sequence"/>
</dbReference>
<dbReference type="OrthoDB" id="4862385at2"/>
<proteinExistence type="predicted"/>
<keyword evidence="1" id="KW-0472">Membrane</keyword>
<keyword evidence="1" id="KW-0812">Transmembrane</keyword>
<evidence type="ECO:0000256" key="1">
    <source>
        <dbReference type="SAM" id="Phobius"/>
    </source>
</evidence>
<reference evidence="2 3" key="1">
    <citation type="submission" date="2019-09" db="EMBL/GenBank/DDBJ databases">
        <title>Mumia zhuanghuii sp. nov. isolated from the intestinal contents of plateau pika (Ochotona curzoniae) in the Qinghai-Tibet plateau of China.</title>
        <authorList>
            <person name="Tian Z."/>
        </authorList>
    </citation>
    <scope>NUCLEOTIDE SEQUENCE [LARGE SCALE GENOMIC DNA]</scope>
    <source>
        <strain evidence="3">350</strain>
    </source>
</reference>
<keyword evidence="1" id="KW-1133">Transmembrane helix</keyword>
<sequence length="256" mass="26476">MTATVSPVTARDQEQRGFSTSAFATFVGTWQIGLYFWIAVVLISAGLTVVLDTWSELDGSVAEGVLGSAPIFLSVMGIVVPLGMLPLHLAGGATRRSFVRGTVTAAVGLGVTFALAGAVGMLIEYAVFNALDWPTVVDNPGLYDSSGDFFAIWLSWSLSSIAYFLAGTAIGFGYYRWGGILGTVQLVVAVGLVIGGELALGGGLPSGMFGELFDSGPMPLLVGVLGCTAAIAALTYLVHRTLRDIPLKSGSRAAGC</sequence>
<feature type="transmembrane region" description="Helical" evidence="1">
    <location>
        <begin position="103"/>
        <end position="130"/>
    </location>
</feature>
<evidence type="ECO:0000313" key="2">
    <source>
        <dbReference type="EMBL" id="KAA1419989.1"/>
    </source>
</evidence>
<gene>
    <name evidence="2" type="ORF">FE697_019080</name>
</gene>
<dbReference type="AlphaFoldDB" id="A0A5Q6RPN8"/>
<feature type="transmembrane region" description="Helical" evidence="1">
    <location>
        <begin position="179"/>
        <end position="200"/>
    </location>
</feature>
<protein>
    <submittedName>
        <fullName evidence="2">Uncharacterized protein</fullName>
    </submittedName>
</protein>
<evidence type="ECO:0000313" key="3">
    <source>
        <dbReference type="Proteomes" id="UP000307768"/>
    </source>
</evidence>